<dbReference type="SUPFAM" id="SSF143880">
    <property type="entry name" value="NE0471 N-terminal domain-like"/>
    <property type="match status" value="1"/>
</dbReference>
<proteinExistence type="predicted"/>
<dbReference type="Proteomes" id="UP000664844">
    <property type="component" value="Unassembled WGS sequence"/>
</dbReference>
<accession>A0ABS3FTN4</accession>
<comment type="caution">
    <text evidence="1">The sequence shown here is derived from an EMBL/GenBank/DDBJ whole genome shotgun (WGS) entry which is preliminary data.</text>
</comment>
<sequence length="96" mass="10748">MPYIIQTVTPETNYHLRLLYRNGTVIVLDFAPIIEEGGVFSRLSDPAFFSQVKRSKDGRSIEWPGEIDFCADALWFQAHPDDNPFIASSSAASKAL</sequence>
<reference evidence="1 2" key="1">
    <citation type="submission" date="2021-03" db="EMBL/GenBank/DDBJ databases">
        <title>Metabolic Capacity of the Antarctic Cyanobacterium Phormidium pseudopriestleyi that Sustains Oxygenic Photosynthesis in the Presence of Hydrogen Sulfide.</title>
        <authorList>
            <person name="Lumian J.E."/>
            <person name="Jungblut A.D."/>
            <person name="Dillon M.L."/>
            <person name="Hawes I."/>
            <person name="Doran P.T."/>
            <person name="Mackey T.J."/>
            <person name="Dick G.J."/>
            <person name="Grettenberger C.L."/>
            <person name="Sumner D.Y."/>
        </authorList>
    </citation>
    <scope>NUCLEOTIDE SEQUENCE [LARGE SCALE GENOMIC DNA]</scope>
    <source>
        <strain evidence="1 2">FRX01</strain>
    </source>
</reference>
<name>A0ABS3FTN4_9CYAN</name>
<dbReference type="RefSeq" id="WP_207088632.1">
    <property type="nucleotide sequence ID" value="NZ_JAFLQW010000363.1"/>
</dbReference>
<dbReference type="Gene3D" id="3.30.2020.10">
    <property type="entry name" value="NE0471-like N-terminal domain"/>
    <property type="match status" value="1"/>
</dbReference>
<gene>
    <name evidence="1" type="ORF">J0895_13645</name>
</gene>
<dbReference type="InterPro" id="IPR036782">
    <property type="entry name" value="NE0471-like_N"/>
</dbReference>
<evidence type="ECO:0000313" key="1">
    <source>
        <dbReference type="EMBL" id="MBO0350138.1"/>
    </source>
</evidence>
<keyword evidence="2" id="KW-1185">Reference proteome</keyword>
<dbReference type="EMBL" id="JAFLQW010000363">
    <property type="protein sequence ID" value="MBO0350138.1"/>
    <property type="molecule type" value="Genomic_DNA"/>
</dbReference>
<dbReference type="Pfam" id="PF10387">
    <property type="entry name" value="DUF2442"/>
    <property type="match status" value="1"/>
</dbReference>
<organism evidence="1 2">
    <name type="scientific">Phormidium pseudopriestleyi FRX01</name>
    <dbReference type="NCBI Taxonomy" id="1759528"/>
    <lineage>
        <taxon>Bacteria</taxon>
        <taxon>Bacillati</taxon>
        <taxon>Cyanobacteriota</taxon>
        <taxon>Cyanophyceae</taxon>
        <taxon>Oscillatoriophycideae</taxon>
        <taxon>Oscillatoriales</taxon>
        <taxon>Oscillatoriaceae</taxon>
        <taxon>Phormidium</taxon>
    </lineage>
</organism>
<evidence type="ECO:0000313" key="2">
    <source>
        <dbReference type="Proteomes" id="UP000664844"/>
    </source>
</evidence>
<protein>
    <submittedName>
        <fullName evidence="1">DUF2442 domain-containing protein</fullName>
    </submittedName>
</protein>
<dbReference type="InterPro" id="IPR018841">
    <property type="entry name" value="DUF2442"/>
</dbReference>